<proteinExistence type="predicted"/>
<gene>
    <name evidence="1" type="ORF">HPB47_005394</name>
</gene>
<evidence type="ECO:0000313" key="1">
    <source>
        <dbReference type="EMBL" id="KAG0417723.1"/>
    </source>
</evidence>
<dbReference type="Proteomes" id="UP000805193">
    <property type="component" value="Unassembled WGS sequence"/>
</dbReference>
<sequence length="81" mass="8797">KQHRQEIQELLKDENNIVVYTEESTNPTTGTWVGAASIYHCSQGALQANLVMPSPAGRSGDSTKKAELHDILLGLHSPEAL</sequence>
<comment type="caution">
    <text evidence="1">The sequence shown here is derived from an EMBL/GenBank/DDBJ whole genome shotgun (WGS) entry which is preliminary data.</text>
</comment>
<dbReference type="EMBL" id="JABSTQ010010812">
    <property type="protein sequence ID" value="KAG0417723.1"/>
    <property type="molecule type" value="Genomic_DNA"/>
</dbReference>
<feature type="non-terminal residue" evidence="1">
    <location>
        <position position="81"/>
    </location>
</feature>
<accession>A0AC60PD28</accession>
<organism evidence="1 2">
    <name type="scientific">Ixodes persulcatus</name>
    <name type="common">Taiga tick</name>
    <dbReference type="NCBI Taxonomy" id="34615"/>
    <lineage>
        <taxon>Eukaryota</taxon>
        <taxon>Metazoa</taxon>
        <taxon>Ecdysozoa</taxon>
        <taxon>Arthropoda</taxon>
        <taxon>Chelicerata</taxon>
        <taxon>Arachnida</taxon>
        <taxon>Acari</taxon>
        <taxon>Parasitiformes</taxon>
        <taxon>Ixodida</taxon>
        <taxon>Ixodoidea</taxon>
        <taxon>Ixodidae</taxon>
        <taxon>Ixodinae</taxon>
        <taxon>Ixodes</taxon>
    </lineage>
</organism>
<name>A0AC60PD28_IXOPE</name>
<evidence type="ECO:0000313" key="2">
    <source>
        <dbReference type="Proteomes" id="UP000805193"/>
    </source>
</evidence>
<protein>
    <submittedName>
        <fullName evidence="1">Uncharacterized protein</fullName>
    </submittedName>
</protein>
<feature type="non-terminal residue" evidence="1">
    <location>
        <position position="1"/>
    </location>
</feature>
<keyword evidence="2" id="KW-1185">Reference proteome</keyword>
<reference evidence="1 2" key="1">
    <citation type="journal article" date="2020" name="Cell">
        <title>Large-Scale Comparative Analyses of Tick Genomes Elucidate Their Genetic Diversity and Vector Capacities.</title>
        <authorList>
            <consortium name="Tick Genome and Microbiome Consortium (TIGMIC)"/>
            <person name="Jia N."/>
            <person name="Wang J."/>
            <person name="Shi W."/>
            <person name="Du L."/>
            <person name="Sun Y."/>
            <person name="Zhan W."/>
            <person name="Jiang J.F."/>
            <person name="Wang Q."/>
            <person name="Zhang B."/>
            <person name="Ji P."/>
            <person name="Bell-Sakyi L."/>
            <person name="Cui X.M."/>
            <person name="Yuan T.T."/>
            <person name="Jiang B.G."/>
            <person name="Yang W.F."/>
            <person name="Lam T.T."/>
            <person name="Chang Q.C."/>
            <person name="Ding S.J."/>
            <person name="Wang X.J."/>
            <person name="Zhu J.G."/>
            <person name="Ruan X.D."/>
            <person name="Zhao L."/>
            <person name="Wei J.T."/>
            <person name="Ye R.Z."/>
            <person name="Que T.C."/>
            <person name="Du C.H."/>
            <person name="Zhou Y.H."/>
            <person name="Cheng J.X."/>
            <person name="Dai P.F."/>
            <person name="Guo W.B."/>
            <person name="Han X.H."/>
            <person name="Huang E.J."/>
            <person name="Li L.F."/>
            <person name="Wei W."/>
            <person name="Gao Y.C."/>
            <person name="Liu J.Z."/>
            <person name="Shao H.Z."/>
            <person name="Wang X."/>
            <person name="Wang C.C."/>
            <person name="Yang T.C."/>
            <person name="Huo Q.B."/>
            <person name="Li W."/>
            <person name="Chen H.Y."/>
            <person name="Chen S.E."/>
            <person name="Zhou L.G."/>
            <person name="Ni X.B."/>
            <person name="Tian J.H."/>
            <person name="Sheng Y."/>
            <person name="Liu T."/>
            <person name="Pan Y.S."/>
            <person name="Xia L.Y."/>
            <person name="Li J."/>
            <person name="Zhao F."/>
            <person name="Cao W.C."/>
        </authorList>
    </citation>
    <scope>NUCLEOTIDE SEQUENCE [LARGE SCALE GENOMIC DNA]</scope>
    <source>
        <strain evidence="1">Iper-2018</strain>
    </source>
</reference>